<dbReference type="PANTHER" id="PTHR15837:SF0">
    <property type="entry name" value="RAN GUANINE NUCLEOTIDE RELEASE FACTOR"/>
    <property type="match status" value="1"/>
</dbReference>
<protein>
    <recommendedName>
        <fullName evidence="6">Ran guanine nucleotide release factor</fullName>
    </recommendedName>
</protein>
<evidence type="ECO:0000313" key="4">
    <source>
        <dbReference type="Proteomes" id="UP000050795"/>
    </source>
</evidence>
<dbReference type="InterPro" id="IPR016123">
    <property type="entry name" value="Mog1/PsbP_a/b/a-sand"/>
</dbReference>
<dbReference type="Gene3D" id="3.40.1000.10">
    <property type="entry name" value="Mog1/PsbP, alpha/beta/alpha sandwich"/>
    <property type="match status" value="1"/>
</dbReference>
<accession>A0AA85K8Z6</accession>
<dbReference type="WBParaSite" id="TREG1_70310.1">
    <property type="protein sequence ID" value="TREG1_70310.1"/>
    <property type="gene ID" value="TREG1_70310"/>
</dbReference>
<name>A0AA85K8Z6_TRIRE</name>
<dbReference type="GO" id="GO:0042391">
    <property type="term" value="P:regulation of membrane potential"/>
    <property type="evidence" value="ECO:0007669"/>
    <property type="project" value="TreeGrafter"/>
</dbReference>
<reference evidence="5" key="2">
    <citation type="submission" date="2023-11" db="UniProtKB">
        <authorList>
            <consortium name="WormBaseParasite"/>
        </authorList>
    </citation>
    <scope>IDENTIFICATION</scope>
</reference>
<keyword evidence="2" id="KW-0813">Transport</keyword>
<keyword evidence="4" id="KW-1185">Reference proteome</keyword>
<evidence type="ECO:0000256" key="2">
    <source>
        <dbReference type="ARBA" id="ARBA00022448"/>
    </source>
</evidence>
<proteinExistence type="inferred from homology"/>
<dbReference type="GO" id="GO:0044325">
    <property type="term" value="F:transmembrane transporter binding"/>
    <property type="evidence" value="ECO:0007669"/>
    <property type="project" value="TreeGrafter"/>
</dbReference>
<reference evidence="4" key="1">
    <citation type="submission" date="2022-06" db="EMBL/GenBank/DDBJ databases">
        <authorList>
            <person name="Berger JAMES D."/>
            <person name="Berger JAMES D."/>
        </authorList>
    </citation>
    <scope>NUCLEOTIDE SEQUENCE [LARGE SCALE GENOMIC DNA]</scope>
</reference>
<evidence type="ECO:0000313" key="5">
    <source>
        <dbReference type="WBParaSite" id="TREG1_70310.1"/>
    </source>
</evidence>
<dbReference type="SUPFAM" id="SSF55724">
    <property type="entry name" value="Mog1p/PsbP-like"/>
    <property type="match status" value="1"/>
</dbReference>
<keyword evidence="3" id="KW-0653">Protein transport</keyword>
<organism evidence="4 5">
    <name type="scientific">Trichobilharzia regenti</name>
    <name type="common">Nasal bird schistosome</name>
    <dbReference type="NCBI Taxonomy" id="157069"/>
    <lineage>
        <taxon>Eukaryota</taxon>
        <taxon>Metazoa</taxon>
        <taxon>Spiralia</taxon>
        <taxon>Lophotrochozoa</taxon>
        <taxon>Platyhelminthes</taxon>
        <taxon>Trematoda</taxon>
        <taxon>Digenea</taxon>
        <taxon>Strigeidida</taxon>
        <taxon>Schistosomatoidea</taxon>
        <taxon>Schistosomatidae</taxon>
        <taxon>Trichobilharzia</taxon>
    </lineage>
</organism>
<comment type="similarity">
    <text evidence="1">Belongs to the MOG1 family.</text>
</comment>
<dbReference type="Pfam" id="PF04603">
    <property type="entry name" value="Mog1"/>
    <property type="match status" value="1"/>
</dbReference>
<dbReference type="GO" id="GO:0006606">
    <property type="term" value="P:protein import into nucleus"/>
    <property type="evidence" value="ECO:0007669"/>
    <property type="project" value="TreeGrafter"/>
</dbReference>
<evidence type="ECO:0008006" key="6">
    <source>
        <dbReference type="Google" id="ProtNLM"/>
    </source>
</evidence>
<evidence type="ECO:0000256" key="3">
    <source>
        <dbReference type="ARBA" id="ARBA00022927"/>
    </source>
</evidence>
<dbReference type="GO" id="GO:0005634">
    <property type="term" value="C:nucleus"/>
    <property type="evidence" value="ECO:0007669"/>
    <property type="project" value="TreeGrafter"/>
</dbReference>
<dbReference type="InterPro" id="IPR007681">
    <property type="entry name" value="Mog1"/>
</dbReference>
<sequence length="193" mass="21382">MQSHPLFGGAFQCLLPTNVIDASDLRQIPDNQEVFVHPSTSQSITIDIMEYVSDSNHEDAARTHFDAIGASNEATDSNISSITTVNLSNPDPYCPFTVLLVGQQKVAKFNQSDEDVVSIHMALYRYTQFQADVLVLVNNPIEDRDILPLPGNADQMHMRSGTNGFSTDIAWSQDTINSILLSLRLRNPNIFIS</sequence>
<dbReference type="GO" id="GO:0017080">
    <property type="term" value="F:sodium channel regulator activity"/>
    <property type="evidence" value="ECO:0007669"/>
    <property type="project" value="TreeGrafter"/>
</dbReference>
<dbReference type="GO" id="GO:0031267">
    <property type="term" value="F:small GTPase binding"/>
    <property type="evidence" value="ECO:0007669"/>
    <property type="project" value="TreeGrafter"/>
</dbReference>
<dbReference type="AlphaFoldDB" id="A0AA85K8Z6"/>
<dbReference type="PANTHER" id="PTHR15837">
    <property type="entry name" value="RAN GUANINE NUCLEOTIDE RELEASE FACTOR"/>
    <property type="match status" value="1"/>
</dbReference>
<dbReference type="GO" id="GO:0005085">
    <property type="term" value="F:guanyl-nucleotide exchange factor activity"/>
    <property type="evidence" value="ECO:0007669"/>
    <property type="project" value="TreeGrafter"/>
</dbReference>
<evidence type="ECO:0000256" key="1">
    <source>
        <dbReference type="ARBA" id="ARBA00010307"/>
    </source>
</evidence>
<dbReference type="Proteomes" id="UP000050795">
    <property type="component" value="Unassembled WGS sequence"/>
</dbReference>